<dbReference type="InterPro" id="IPR025748">
    <property type="entry name" value="PrcB_C_dom"/>
</dbReference>
<proteinExistence type="predicted"/>
<accession>A0A415DYN7</accession>
<dbReference type="GO" id="GO:0006508">
    <property type="term" value="P:proteolysis"/>
    <property type="evidence" value="ECO:0007669"/>
    <property type="project" value="UniProtKB-KW"/>
</dbReference>
<evidence type="ECO:0000313" key="2">
    <source>
        <dbReference type="EMBL" id="RHJ85969.1"/>
    </source>
</evidence>
<reference evidence="2 3" key="1">
    <citation type="submission" date="2018-08" db="EMBL/GenBank/DDBJ databases">
        <title>A genome reference for cultivated species of the human gut microbiota.</title>
        <authorList>
            <person name="Zou Y."/>
            <person name="Xue W."/>
            <person name="Luo G."/>
        </authorList>
    </citation>
    <scope>NUCLEOTIDE SEQUENCE [LARGE SCALE GENOMIC DNA]</scope>
    <source>
        <strain evidence="2 3">AM07-24</strain>
    </source>
</reference>
<keyword evidence="3" id="KW-1185">Reference proteome</keyword>
<dbReference type="GO" id="GO:0008233">
    <property type="term" value="F:peptidase activity"/>
    <property type="evidence" value="ECO:0007669"/>
    <property type="project" value="UniProtKB-KW"/>
</dbReference>
<name>A0A415DYN7_9FIRM</name>
<keyword evidence="2" id="KW-0378">Hydrolase</keyword>
<dbReference type="Pfam" id="PF14343">
    <property type="entry name" value="PrcB_C"/>
    <property type="match status" value="1"/>
</dbReference>
<gene>
    <name evidence="2" type="ORF">DW099_14095</name>
</gene>
<dbReference type="OrthoDB" id="422698at2"/>
<dbReference type="GeneID" id="83004160"/>
<dbReference type="Proteomes" id="UP000284841">
    <property type="component" value="Unassembled WGS sequence"/>
</dbReference>
<dbReference type="STRING" id="1776384.GCA_900086585_01787"/>
<comment type="caution">
    <text evidence="2">The sequence shown here is derived from an EMBL/GenBank/DDBJ whole genome shotgun (WGS) entry which is preliminary data.</text>
</comment>
<evidence type="ECO:0000259" key="1">
    <source>
        <dbReference type="Pfam" id="PF14343"/>
    </source>
</evidence>
<feature type="domain" description="PrcB C-terminal" evidence="1">
    <location>
        <begin position="68"/>
        <end position="129"/>
    </location>
</feature>
<sequence>MKKEIIAIAVAAVVLVGLIVAFGVSSKETNIKFEKVAEKVMPREIEADILPEYRDLERALACKVGKDIYVIVTRGEKPTAGYEVEVEKVALESKDDKSNLIVYANFADPADSENMAQVACYPCAVVKVDMKGLPDTIELRTKFVD</sequence>
<dbReference type="AlphaFoldDB" id="A0A415DYN7"/>
<dbReference type="RefSeq" id="WP_067536820.1">
    <property type="nucleotide sequence ID" value="NZ_AP025567.1"/>
</dbReference>
<organism evidence="2 3">
    <name type="scientific">Emergencia timonensis</name>
    <dbReference type="NCBI Taxonomy" id="1776384"/>
    <lineage>
        <taxon>Bacteria</taxon>
        <taxon>Bacillati</taxon>
        <taxon>Bacillota</taxon>
        <taxon>Clostridia</taxon>
        <taxon>Peptostreptococcales</taxon>
        <taxon>Anaerovoracaceae</taxon>
        <taxon>Emergencia</taxon>
    </lineage>
</organism>
<protein>
    <submittedName>
        <fullName evidence="2">Protease complex subunit PrcB family protein</fullName>
    </submittedName>
</protein>
<keyword evidence="2" id="KW-0645">Protease</keyword>
<evidence type="ECO:0000313" key="3">
    <source>
        <dbReference type="Proteomes" id="UP000284841"/>
    </source>
</evidence>
<dbReference type="EMBL" id="QRMS01000004">
    <property type="protein sequence ID" value="RHJ85969.1"/>
    <property type="molecule type" value="Genomic_DNA"/>
</dbReference>